<evidence type="ECO:0000256" key="4">
    <source>
        <dbReference type="ARBA" id="ARBA00023136"/>
    </source>
</evidence>
<accession>A0A7K3QU80</accession>
<sequence>MGGMTAPVRDAGLQPQRTRLAWRRTTLSGTVTAVLAIRASVRAASPLTGAVLVLLCCVGWLAFLALAHLRIRTLAASPVPPTLTPRLAWAATGCAVALAVCAAVLVT</sequence>
<dbReference type="EMBL" id="JAAGMR010000201">
    <property type="protein sequence ID" value="NEB93375.1"/>
    <property type="molecule type" value="Genomic_DNA"/>
</dbReference>
<evidence type="ECO:0000313" key="7">
    <source>
        <dbReference type="EMBL" id="NEB93375.1"/>
    </source>
</evidence>
<keyword evidence="3 5" id="KW-1133">Transmembrane helix</keyword>
<evidence type="ECO:0000259" key="6">
    <source>
        <dbReference type="Pfam" id="PF02656"/>
    </source>
</evidence>
<proteinExistence type="predicted"/>
<feature type="transmembrane region" description="Helical" evidence="5">
    <location>
        <begin position="87"/>
        <end position="106"/>
    </location>
</feature>
<gene>
    <name evidence="7" type="ORF">G3I21_17045</name>
</gene>
<protein>
    <submittedName>
        <fullName evidence="7">DUF202 domain-containing protein</fullName>
    </submittedName>
</protein>
<comment type="subcellular location">
    <subcellularLocation>
        <location evidence="1">Endomembrane system</location>
        <topology evidence="1">Multi-pass membrane protein</topology>
    </subcellularLocation>
</comment>
<evidence type="ECO:0000313" key="8">
    <source>
        <dbReference type="Proteomes" id="UP000470520"/>
    </source>
</evidence>
<evidence type="ECO:0000256" key="1">
    <source>
        <dbReference type="ARBA" id="ARBA00004127"/>
    </source>
</evidence>
<keyword evidence="2 5" id="KW-0812">Transmembrane</keyword>
<dbReference type="RefSeq" id="WP_164189696.1">
    <property type="nucleotide sequence ID" value="NZ_JAAGMR010000201.1"/>
</dbReference>
<evidence type="ECO:0000256" key="3">
    <source>
        <dbReference type="ARBA" id="ARBA00022989"/>
    </source>
</evidence>
<comment type="caution">
    <text evidence="7">The sequence shown here is derived from an EMBL/GenBank/DDBJ whole genome shotgun (WGS) entry which is preliminary data.</text>
</comment>
<reference evidence="7 8" key="1">
    <citation type="submission" date="2020-01" db="EMBL/GenBank/DDBJ databases">
        <title>Insect and environment-associated Actinomycetes.</title>
        <authorList>
            <person name="Currrie C."/>
            <person name="Chevrette M."/>
            <person name="Carlson C."/>
            <person name="Stubbendieck R."/>
            <person name="Wendt-Pienkowski E."/>
        </authorList>
    </citation>
    <scope>NUCLEOTIDE SEQUENCE [LARGE SCALE GENOMIC DNA]</scope>
    <source>
        <strain evidence="7 8">SID7754</strain>
    </source>
</reference>
<evidence type="ECO:0000256" key="2">
    <source>
        <dbReference type="ARBA" id="ARBA00022692"/>
    </source>
</evidence>
<evidence type="ECO:0000256" key="5">
    <source>
        <dbReference type="SAM" id="Phobius"/>
    </source>
</evidence>
<dbReference type="GO" id="GO:0012505">
    <property type="term" value="C:endomembrane system"/>
    <property type="evidence" value="ECO:0007669"/>
    <property type="project" value="UniProtKB-SubCell"/>
</dbReference>
<dbReference type="InterPro" id="IPR003807">
    <property type="entry name" value="DUF202"/>
</dbReference>
<dbReference type="Pfam" id="PF02656">
    <property type="entry name" value="DUF202"/>
    <property type="match status" value="1"/>
</dbReference>
<feature type="domain" description="DUF202" evidence="6">
    <location>
        <begin position="11"/>
        <end position="74"/>
    </location>
</feature>
<dbReference type="Proteomes" id="UP000470520">
    <property type="component" value="Unassembled WGS sequence"/>
</dbReference>
<name>A0A7K3QU80_9ACTN</name>
<keyword evidence="4 5" id="KW-0472">Membrane</keyword>
<organism evidence="7 8">
    <name type="scientific">Streptomyces bauhiniae</name>
    <dbReference type="NCBI Taxonomy" id="2340725"/>
    <lineage>
        <taxon>Bacteria</taxon>
        <taxon>Bacillati</taxon>
        <taxon>Actinomycetota</taxon>
        <taxon>Actinomycetes</taxon>
        <taxon>Kitasatosporales</taxon>
        <taxon>Streptomycetaceae</taxon>
        <taxon>Streptomyces</taxon>
    </lineage>
</organism>
<dbReference type="AlphaFoldDB" id="A0A7K3QU80"/>
<feature type="transmembrane region" description="Helical" evidence="5">
    <location>
        <begin position="47"/>
        <end position="66"/>
    </location>
</feature>